<dbReference type="SUPFAM" id="SSF46785">
    <property type="entry name" value="Winged helix' DNA-binding domain"/>
    <property type="match status" value="1"/>
</dbReference>
<name>A0A212IW71_9BACT</name>
<dbReference type="Gene3D" id="1.10.10.10">
    <property type="entry name" value="Winged helix-like DNA-binding domain superfamily/Winged helix DNA-binding domain"/>
    <property type="match status" value="1"/>
</dbReference>
<dbReference type="InterPro" id="IPR054105">
    <property type="entry name" value="WHD_NrtR"/>
</dbReference>
<evidence type="ECO:0000259" key="1">
    <source>
        <dbReference type="PROSITE" id="PS51462"/>
    </source>
</evidence>
<dbReference type="InterPro" id="IPR015797">
    <property type="entry name" value="NUDIX_hydrolase-like_dom_sf"/>
</dbReference>
<dbReference type="EMBL" id="FLUL01000001">
    <property type="protein sequence ID" value="SBV91419.1"/>
    <property type="molecule type" value="Genomic_DNA"/>
</dbReference>
<proteinExistence type="predicted"/>
<dbReference type="Gene3D" id="3.90.79.10">
    <property type="entry name" value="Nucleoside Triphosphate Pyrophosphohydrolase"/>
    <property type="match status" value="1"/>
</dbReference>
<dbReference type="RefSeq" id="WP_135105180.1">
    <property type="nucleotide sequence ID" value="NZ_CABTJG010000006.1"/>
</dbReference>
<dbReference type="PROSITE" id="PS51462">
    <property type="entry name" value="NUDIX"/>
    <property type="match status" value="1"/>
</dbReference>
<protein>
    <recommendedName>
        <fullName evidence="1">Nudix hydrolase domain-containing protein</fullName>
    </recommendedName>
</protein>
<feature type="domain" description="Nudix hydrolase" evidence="1">
    <location>
        <begin position="18"/>
        <end position="167"/>
    </location>
</feature>
<dbReference type="AlphaFoldDB" id="A0A212IW71"/>
<sequence length="247" mass="29002">MKDLTTLTYEDHTAENSHPGFSVDCVIIAFHKGKIKVLLRDFGINNYKALLGGFVFNDESADQAAHRILELYTGLSNIFLKQFALFSDPNRTIMKQNLDYVAQYSSVRNDGKWLLRRFITMGYFALVKYDEVNDFVSEKKQLHWYDINKLPAMYSDHELIIKKAQESIKLLMPIIPIGYELLPEKFMMTELRKIHEIFLNKKLDRRNFQRKILQEGFVIQLDERKKGKEYNAPILYSFISPDIKDTM</sequence>
<organism evidence="2">
    <name type="scientific">uncultured Dysgonomonas sp</name>
    <dbReference type="NCBI Taxonomy" id="206096"/>
    <lineage>
        <taxon>Bacteria</taxon>
        <taxon>Pseudomonadati</taxon>
        <taxon>Bacteroidota</taxon>
        <taxon>Bacteroidia</taxon>
        <taxon>Bacteroidales</taxon>
        <taxon>Dysgonomonadaceae</taxon>
        <taxon>Dysgonomonas</taxon>
        <taxon>environmental samples</taxon>
    </lineage>
</organism>
<dbReference type="CDD" id="cd18873">
    <property type="entry name" value="NUDIX_NadM_like"/>
    <property type="match status" value="1"/>
</dbReference>
<gene>
    <name evidence="2" type="ORF">KL86DYS2_10181</name>
</gene>
<reference evidence="2" key="1">
    <citation type="submission" date="2016-04" db="EMBL/GenBank/DDBJ databases">
        <authorList>
            <person name="Evans L.H."/>
            <person name="Alamgir A."/>
            <person name="Owens N."/>
            <person name="Weber N.D."/>
            <person name="Virtaneva K."/>
            <person name="Barbian K."/>
            <person name="Babar A."/>
            <person name="Rosenke K."/>
        </authorList>
    </citation>
    <scope>NUCLEOTIDE SEQUENCE</scope>
    <source>
        <strain evidence="2">86-2</strain>
    </source>
</reference>
<dbReference type="InterPro" id="IPR036388">
    <property type="entry name" value="WH-like_DNA-bd_sf"/>
</dbReference>
<dbReference type="Pfam" id="PF21906">
    <property type="entry name" value="WHD_NrtR"/>
    <property type="match status" value="1"/>
</dbReference>
<dbReference type="SUPFAM" id="SSF55811">
    <property type="entry name" value="Nudix"/>
    <property type="match status" value="1"/>
</dbReference>
<evidence type="ECO:0000313" key="2">
    <source>
        <dbReference type="EMBL" id="SBV91419.1"/>
    </source>
</evidence>
<dbReference type="InterPro" id="IPR036390">
    <property type="entry name" value="WH_DNA-bd_sf"/>
</dbReference>
<dbReference type="InterPro" id="IPR000086">
    <property type="entry name" value="NUDIX_hydrolase_dom"/>
</dbReference>
<accession>A0A212IW71</accession>